<dbReference type="FunFam" id="2.60.120.1440:FF:000001">
    <property type="entry name" value="Putative anti-sigma factor"/>
    <property type="match status" value="1"/>
</dbReference>
<dbReference type="InterPro" id="IPR012373">
    <property type="entry name" value="Ferrdict_sens_TM"/>
</dbReference>
<keyword evidence="1" id="KW-0472">Membrane</keyword>
<evidence type="ECO:0000313" key="4">
    <source>
        <dbReference type="EMBL" id="ACU03171.1"/>
    </source>
</evidence>
<feature type="transmembrane region" description="Helical" evidence="1">
    <location>
        <begin position="67"/>
        <end position="88"/>
    </location>
</feature>
<dbReference type="OrthoDB" id="1099963at2"/>
<keyword evidence="1" id="KW-1133">Transmembrane helix</keyword>
<dbReference type="KEGG" id="phe:Phep_0949"/>
<dbReference type="Proteomes" id="UP000000852">
    <property type="component" value="Chromosome"/>
</dbReference>
<dbReference type="Gene3D" id="2.60.120.1440">
    <property type="match status" value="1"/>
</dbReference>
<dbReference type="Gene3D" id="3.55.50.30">
    <property type="match status" value="1"/>
</dbReference>
<dbReference type="GO" id="GO:0016989">
    <property type="term" value="F:sigma factor antagonist activity"/>
    <property type="evidence" value="ECO:0007669"/>
    <property type="project" value="TreeGrafter"/>
</dbReference>
<dbReference type="PANTHER" id="PTHR30273">
    <property type="entry name" value="PERIPLASMIC SIGNAL SENSOR AND SIGMA FACTOR ACTIVATOR FECR-RELATED"/>
    <property type="match status" value="1"/>
</dbReference>
<dbReference type="STRING" id="485917.Phep_0949"/>
<name>C6Y2V8_PEDHD</name>
<dbReference type="EMBL" id="CP001681">
    <property type="protein sequence ID" value="ACU03171.1"/>
    <property type="molecule type" value="Genomic_DNA"/>
</dbReference>
<dbReference type="eggNOG" id="COG3712">
    <property type="taxonomic scope" value="Bacteria"/>
</dbReference>
<feature type="domain" description="Protein FecR C-terminal" evidence="3">
    <location>
        <begin position="302"/>
        <end position="370"/>
    </location>
</feature>
<sequence>MNEQKAKELLERYNSGLLSPAEKQQLDLWYLEQARKSKLELTEEELLDSVQHLSSKLPLVQPRTRRLWPRIAAAASIVLVLGSAVYFYNGRNEKAGSAEVLANDVAPGKNGATLTLANGQKILINDALAGNIATQSGVKISKTADGQIVYEITDNGANNSEYNLLSTTRGQQTQVRLPDGTLVFLNAESSLKYPTSFTGSGKRQVSLTGEGYFEVAKDKKHPFIVESSNQKVEVLGTHFNINSYADEPEVKTTLLEGSVNVFNLKGKYSKVLSPGQQAIVKGEDIKVGDADIDQAMSWKNGDFVFVGEDLKAVMRQVARWYDVEIGYQGNINSSGVVSTISRDKKLSQVLKALQINQGIHFKIEGRRVLVMP</sequence>
<feature type="domain" description="FecR protein" evidence="2">
    <location>
        <begin position="165"/>
        <end position="260"/>
    </location>
</feature>
<gene>
    <name evidence="4" type="ordered locus">Phep_0949</name>
</gene>
<evidence type="ECO:0000256" key="1">
    <source>
        <dbReference type="SAM" id="Phobius"/>
    </source>
</evidence>
<keyword evidence="5" id="KW-1185">Reference proteome</keyword>
<dbReference type="AlphaFoldDB" id="C6Y2V8"/>
<dbReference type="HOGENOM" id="CLU_050192_1_0_10"/>
<dbReference type="PANTHER" id="PTHR30273:SF2">
    <property type="entry name" value="PROTEIN FECR"/>
    <property type="match status" value="1"/>
</dbReference>
<dbReference type="InterPro" id="IPR032508">
    <property type="entry name" value="FecR_C"/>
</dbReference>
<reference evidence="4 5" key="1">
    <citation type="journal article" date="2009" name="Stand. Genomic Sci.">
        <title>Complete genome sequence of Pedobacter heparinus type strain (HIM 762-3).</title>
        <authorList>
            <person name="Han C."/>
            <person name="Spring S."/>
            <person name="Lapidus A."/>
            <person name="Del Rio T.G."/>
            <person name="Tice H."/>
            <person name="Copeland A."/>
            <person name="Cheng J.F."/>
            <person name="Lucas S."/>
            <person name="Chen F."/>
            <person name="Nolan M."/>
            <person name="Bruce D."/>
            <person name="Goodwin L."/>
            <person name="Pitluck S."/>
            <person name="Ivanova N."/>
            <person name="Mavromatis K."/>
            <person name="Mikhailova N."/>
            <person name="Pati A."/>
            <person name="Chen A."/>
            <person name="Palaniappan K."/>
            <person name="Land M."/>
            <person name="Hauser L."/>
            <person name="Chang Y.J."/>
            <person name="Jeffries C.C."/>
            <person name="Saunders E."/>
            <person name="Chertkov O."/>
            <person name="Brettin T."/>
            <person name="Goker M."/>
            <person name="Rohde M."/>
            <person name="Bristow J."/>
            <person name="Eisen J.A."/>
            <person name="Markowitz V."/>
            <person name="Hugenholtz P."/>
            <person name="Kyrpides N.C."/>
            <person name="Klenk H.P."/>
            <person name="Detter J.C."/>
        </authorList>
    </citation>
    <scope>NUCLEOTIDE SEQUENCE [LARGE SCALE GENOMIC DNA]</scope>
    <source>
        <strain evidence="5">ATCC 13125 / DSM 2366 / CIP 104194 / JCM 7457 / NBRC 12017 / NCIMB 9290 / NRRL B-14731 / HIM 762-3</strain>
    </source>
</reference>
<dbReference type="Pfam" id="PF16344">
    <property type="entry name" value="FecR_C"/>
    <property type="match status" value="1"/>
</dbReference>
<evidence type="ECO:0000259" key="3">
    <source>
        <dbReference type="Pfam" id="PF16344"/>
    </source>
</evidence>
<accession>C6Y2V8</accession>
<proteinExistence type="predicted"/>
<dbReference type="InterPro" id="IPR006860">
    <property type="entry name" value="FecR"/>
</dbReference>
<organism evidence="4 5">
    <name type="scientific">Pedobacter heparinus (strain ATCC 13125 / DSM 2366 / CIP 104194 / JCM 7457 / NBRC 12017 / NCIMB 9290 / NRRL B-14731 / HIM 762-3)</name>
    <dbReference type="NCBI Taxonomy" id="485917"/>
    <lineage>
        <taxon>Bacteria</taxon>
        <taxon>Pseudomonadati</taxon>
        <taxon>Bacteroidota</taxon>
        <taxon>Sphingobacteriia</taxon>
        <taxon>Sphingobacteriales</taxon>
        <taxon>Sphingobacteriaceae</taxon>
        <taxon>Pedobacter</taxon>
    </lineage>
</organism>
<dbReference type="RefSeq" id="WP_012781115.1">
    <property type="nucleotide sequence ID" value="NC_013061.1"/>
</dbReference>
<dbReference type="Pfam" id="PF04773">
    <property type="entry name" value="FecR"/>
    <property type="match status" value="1"/>
</dbReference>
<keyword evidence="1" id="KW-0812">Transmembrane</keyword>
<evidence type="ECO:0000313" key="5">
    <source>
        <dbReference type="Proteomes" id="UP000000852"/>
    </source>
</evidence>
<dbReference type="PIRSF" id="PIRSF018266">
    <property type="entry name" value="FecR"/>
    <property type="match status" value="1"/>
</dbReference>
<protein>
    <submittedName>
        <fullName evidence="4">FecR protein</fullName>
    </submittedName>
</protein>
<evidence type="ECO:0000259" key="2">
    <source>
        <dbReference type="Pfam" id="PF04773"/>
    </source>
</evidence>